<evidence type="ECO:0000313" key="1">
    <source>
        <dbReference type="EMBL" id="CBL13882.1"/>
    </source>
</evidence>
<reference evidence="1 2" key="1">
    <citation type="submission" date="2010-03" db="EMBL/GenBank/DDBJ databases">
        <title>The genome sequence of Roseburia intestinalis XB6B4.</title>
        <authorList>
            <consortium name="metaHIT consortium -- http://www.metahit.eu/"/>
            <person name="Pajon A."/>
            <person name="Turner K."/>
            <person name="Parkhill J."/>
            <person name="Bernalier A."/>
        </authorList>
    </citation>
    <scope>NUCLEOTIDE SEQUENCE [LARGE SCALE GENOMIC DNA]</scope>
    <source>
        <strain evidence="1 2">XB6B4</strain>
    </source>
</reference>
<organism evidence="1 2">
    <name type="scientific">Roseburia intestinalis XB6B4</name>
    <dbReference type="NCBI Taxonomy" id="718255"/>
    <lineage>
        <taxon>Bacteria</taxon>
        <taxon>Bacillati</taxon>
        <taxon>Bacillota</taxon>
        <taxon>Clostridia</taxon>
        <taxon>Lachnospirales</taxon>
        <taxon>Lachnospiraceae</taxon>
        <taxon>Roseburia</taxon>
    </lineage>
</organism>
<gene>
    <name evidence="1" type="ORF">RO1_36310</name>
</gene>
<dbReference type="AlphaFoldDB" id="D4L2P2"/>
<accession>D4L2P2</accession>
<dbReference type="PATRIC" id="fig|718255.3.peg.999"/>
<dbReference type="Proteomes" id="UP000008953">
    <property type="component" value="Chromosome"/>
</dbReference>
<name>D4L2P2_9FIRM</name>
<protein>
    <submittedName>
        <fullName evidence="1">Uncharacterized protein</fullName>
    </submittedName>
</protein>
<reference evidence="1 2" key="2">
    <citation type="submission" date="2010-03" db="EMBL/GenBank/DDBJ databases">
        <authorList>
            <person name="Pajon A."/>
        </authorList>
    </citation>
    <scope>NUCLEOTIDE SEQUENCE [LARGE SCALE GENOMIC DNA]</scope>
    <source>
        <strain evidence="1 2">XB6B4</strain>
    </source>
</reference>
<dbReference type="EMBL" id="FP929050">
    <property type="protein sequence ID" value="CBL13882.1"/>
    <property type="molecule type" value="Genomic_DNA"/>
</dbReference>
<proteinExistence type="predicted"/>
<evidence type="ECO:0000313" key="2">
    <source>
        <dbReference type="Proteomes" id="UP000008953"/>
    </source>
</evidence>
<sequence length="67" mass="7435">MLLNYQQTKVKAGRIRKYQAILPNKKGGNDYRAKDKEIVIRQSQKDPVASCVLCSSGTGTKGKHRGT</sequence>
<dbReference type="KEGG" id="rix:RO1_36310"/>
<dbReference type="HOGENOM" id="CLU_2809773_0_0_9"/>